<reference evidence="4 5" key="1">
    <citation type="submission" date="2017-02" db="EMBL/GenBank/DDBJ databases">
        <authorList>
            <person name="Peterson S.W."/>
        </authorList>
    </citation>
    <scope>NUCLEOTIDE SEQUENCE [LARGE SCALE GENOMIC DNA]</scope>
    <source>
        <strain evidence="4 5">DSM 22899</strain>
    </source>
</reference>
<evidence type="ECO:0000313" key="5">
    <source>
        <dbReference type="Proteomes" id="UP000190541"/>
    </source>
</evidence>
<dbReference type="Gene3D" id="3.40.718.10">
    <property type="entry name" value="Isopropylmalate Dehydrogenase"/>
    <property type="match status" value="1"/>
</dbReference>
<dbReference type="NCBIfam" id="TIGR00557">
    <property type="entry name" value="pdxA"/>
    <property type="match status" value="1"/>
</dbReference>
<evidence type="ECO:0000256" key="1">
    <source>
        <dbReference type="ARBA" id="ARBA00022723"/>
    </source>
</evidence>
<dbReference type="STRING" id="623280.SAMN05660226_01792"/>
<keyword evidence="5" id="KW-1185">Reference proteome</keyword>
<gene>
    <name evidence="4" type="ORF">SAMN05660226_01792</name>
</gene>
<name>A0A1T5BVW2_9SPHI</name>
<dbReference type="GO" id="GO:0051287">
    <property type="term" value="F:NAD binding"/>
    <property type="evidence" value="ECO:0007669"/>
    <property type="project" value="InterPro"/>
</dbReference>
<dbReference type="SUPFAM" id="SSF53659">
    <property type="entry name" value="Isocitrate/Isopropylmalate dehydrogenase-like"/>
    <property type="match status" value="1"/>
</dbReference>
<dbReference type="PANTHER" id="PTHR30004:SF6">
    <property type="entry name" value="D-THREONATE 4-PHOSPHATE DEHYDROGENASE"/>
    <property type="match status" value="1"/>
</dbReference>
<dbReference type="RefSeq" id="WP_079716456.1">
    <property type="nucleotide sequence ID" value="NZ_FUYS01000003.1"/>
</dbReference>
<accession>A0A1T5BVW2</accession>
<dbReference type="PANTHER" id="PTHR30004">
    <property type="entry name" value="4-HYDROXYTHREONINE-4-PHOSPHATE DEHYDROGENASE"/>
    <property type="match status" value="1"/>
</dbReference>
<dbReference type="InterPro" id="IPR005255">
    <property type="entry name" value="PdxA_fam"/>
</dbReference>
<keyword evidence="3" id="KW-0520">NAD</keyword>
<keyword evidence="1" id="KW-0479">Metal-binding</keyword>
<dbReference type="OrthoDB" id="9801783at2"/>
<proteinExistence type="predicted"/>
<evidence type="ECO:0000256" key="3">
    <source>
        <dbReference type="ARBA" id="ARBA00023027"/>
    </source>
</evidence>
<keyword evidence="2" id="KW-0560">Oxidoreductase</keyword>
<evidence type="ECO:0000313" key="4">
    <source>
        <dbReference type="EMBL" id="SKB51229.1"/>
    </source>
</evidence>
<dbReference type="AlphaFoldDB" id="A0A1T5BVW2"/>
<evidence type="ECO:0000256" key="2">
    <source>
        <dbReference type="ARBA" id="ARBA00023002"/>
    </source>
</evidence>
<dbReference type="EMBL" id="FUYS01000003">
    <property type="protein sequence ID" value="SKB51229.1"/>
    <property type="molecule type" value="Genomic_DNA"/>
</dbReference>
<dbReference type="Proteomes" id="UP000190541">
    <property type="component" value="Unassembled WGS sequence"/>
</dbReference>
<organism evidence="4 5">
    <name type="scientific">Parapedobacter luteus</name>
    <dbReference type="NCBI Taxonomy" id="623280"/>
    <lineage>
        <taxon>Bacteria</taxon>
        <taxon>Pseudomonadati</taxon>
        <taxon>Bacteroidota</taxon>
        <taxon>Sphingobacteriia</taxon>
        <taxon>Sphingobacteriales</taxon>
        <taxon>Sphingobacteriaceae</taxon>
        <taxon>Parapedobacter</taxon>
    </lineage>
</organism>
<sequence>MSDKLKIGISIGDVNGIGLEVIIKTLLDNRILEYFTPIVYGNTKVASFHRKALGINDFSFNVIHDPEQAHGKRPNIINCWQEEVKISLGEENEIGGKYAFLSLKHAVDDLLAGKVDALVTAPINKHNIQQDEFDFPGHTEYLQSRTASGDVLMFMISDNLRVGVVTGHIPVKDIAPKLSIETIVSKLALMDASLKQDFWIQKPKIAVLGLNPHAGDKGLIGLEDETIVTPAIEQARAAGIFCFGPYPADGFFASDTYTKFDAVLAMYHDQGLIPFKHIASRSGVNYTAGLPVVRTSPDHGTGYDIAGKNVATETSFREAIFAAIHIVERRREQEALMSNPLVTRRLARDRD</sequence>
<dbReference type="GO" id="GO:0016491">
    <property type="term" value="F:oxidoreductase activity"/>
    <property type="evidence" value="ECO:0007669"/>
    <property type="project" value="UniProtKB-KW"/>
</dbReference>
<dbReference type="Pfam" id="PF04166">
    <property type="entry name" value="PdxA"/>
    <property type="match status" value="1"/>
</dbReference>
<dbReference type="GO" id="GO:0046872">
    <property type="term" value="F:metal ion binding"/>
    <property type="evidence" value="ECO:0007669"/>
    <property type="project" value="UniProtKB-KW"/>
</dbReference>
<protein>
    <submittedName>
        <fullName evidence="4">4-hydroxythreonine-4-phosphate dehydrogenase</fullName>
    </submittedName>
</protein>